<organism evidence="1 2">
    <name type="scientific">Thelephora terrestris</name>
    <dbReference type="NCBI Taxonomy" id="56493"/>
    <lineage>
        <taxon>Eukaryota</taxon>
        <taxon>Fungi</taxon>
        <taxon>Dikarya</taxon>
        <taxon>Basidiomycota</taxon>
        <taxon>Agaricomycotina</taxon>
        <taxon>Agaricomycetes</taxon>
        <taxon>Thelephorales</taxon>
        <taxon>Thelephoraceae</taxon>
        <taxon>Thelephora</taxon>
    </lineage>
</organism>
<comment type="caution">
    <text evidence="1">The sequence shown here is derived from an EMBL/GenBank/DDBJ whole genome shotgun (WGS) entry which is preliminary data.</text>
</comment>
<evidence type="ECO:0000313" key="1">
    <source>
        <dbReference type="EMBL" id="KAF9793477.1"/>
    </source>
</evidence>
<name>A0A9P6HV93_9AGAM</name>
<reference evidence="1" key="2">
    <citation type="submission" date="2020-11" db="EMBL/GenBank/DDBJ databases">
        <authorList>
            <consortium name="DOE Joint Genome Institute"/>
            <person name="Kuo A."/>
            <person name="Miyauchi S."/>
            <person name="Kiss E."/>
            <person name="Drula E."/>
            <person name="Kohler A."/>
            <person name="Sanchez-Garcia M."/>
            <person name="Andreopoulos B."/>
            <person name="Barry K.W."/>
            <person name="Bonito G."/>
            <person name="Buee M."/>
            <person name="Carver A."/>
            <person name="Chen C."/>
            <person name="Cichocki N."/>
            <person name="Clum A."/>
            <person name="Culley D."/>
            <person name="Crous P.W."/>
            <person name="Fauchery L."/>
            <person name="Girlanda M."/>
            <person name="Hayes R."/>
            <person name="Keri Z."/>
            <person name="Labutti K."/>
            <person name="Lipzen A."/>
            <person name="Lombard V."/>
            <person name="Magnuson J."/>
            <person name="Maillard F."/>
            <person name="Morin E."/>
            <person name="Murat C."/>
            <person name="Nolan M."/>
            <person name="Ohm R."/>
            <person name="Pangilinan J."/>
            <person name="Pereira M."/>
            <person name="Perotto S."/>
            <person name="Peter M."/>
            <person name="Riley R."/>
            <person name="Sitrit Y."/>
            <person name="Stielow B."/>
            <person name="Szollosi G."/>
            <person name="Zifcakova L."/>
            <person name="Stursova M."/>
            <person name="Spatafora J.W."/>
            <person name="Tedersoo L."/>
            <person name="Vaario L.-M."/>
            <person name="Yamada A."/>
            <person name="Yan M."/>
            <person name="Wang P."/>
            <person name="Xu J."/>
            <person name="Bruns T."/>
            <person name="Baldrian P."/>
            <person name="Vilgalys R."/>
            <person name="Henrissat B."/>
            <person name="Grigoriev I.V."/>
            <person name="Hibbett D."/>
            <person name="Nagy L.G."/>
            <person name="Martin F.M."/>
        </authorList>
    </citation>
    <scope>NUCLEOTIDE SEQUENCE</scope>
    <source>
        <strain evidence="1">UH-Tt-Lm1</strain>
    </source>
</reference>
<keyword evidence="2" id="KW-1185">Reference proteome</keyword>
<evidence type="ECO:0000313" key="2">
    <source>
        <dbReference type="Proteomes" id="UP000736335"/>
    </source>
</evidence>
<accession>A0A9P6HV93</accession>
<dbReference type="AlphaFoldDB" id="A0A9P6HV93"/>
<reference evidence="1" key="1">
    <citation type="journal article" date="2020" name="Nat. Commun.">
        <title>Large-scale genome sequencing of mycorrhizal fungi provides insights into the early evolution of symbiotic traits.</title>
        <authorList>
            <person name="Miyauchi S."/>
            <person name="Kiss E."/>
            <person name="Kuo A."/>
            <person name="Drula E."/>
            <person name="Kohler A."/>
            <person name="Sanchez-Garcia M."/>
            <person name="Morin E."/>
            <person name="Andreopoulos B."/>
            <person name="Barry K.W."/>
            <person name="Bonito G."/>
            <person name="Buee M."/>
            <person name="Carver A."/>
            <person name="Chen C."/>
            <person name="Cichocki N."/>
            <person name="Clum A."/>
            <person name="Culley D."/>
            <person name="Crous P.W."/>
            <person name="Fauchery L."/>
            <person name="Girlanda M."/>
            <person name="Hayes R.D."/>
            <person name="Keri Z."/>
            <person name="LaButti K."/>
            <person name="Lipzen A."/>
            <person name="Lombard V."/>
            <person name="Magnuson J."/>
            <person name="Maillard F."/>
            <person name="Murat C."/>
            <person name="Nolan M."/>
            <person name="Ohm R.A."/>
            <person name="Pangilinan J."/>
            <person name="Pereira M.F."/>
            <person name="Perotto S."/>
            <person name="Peter M."/>
            <person name="Pfister S."/>
            <person name="Riley R."/>
            <person name="Sitrit Y."/>
            <person name="Stielow J.B."/>
            <person name="Szollosi G."/>
            <person name="Zifcakova L."/>
            <person name="Stursova M."/>
            <person name="Spatafora J.W."/>
            <person name="Tedersoo L."/>
            <person name="Vaario L.M."/>
            <person name="Yamada A."/>
            <person name="Yan M."/>
            <person name="Wang P."/>
            <person name="Xu J."/>
            <person name="Bruns T."/>
            <person name="Baldrian P."/>
            <person name="Vilgalys R."/>
            <person name="Dunand C."/>
            <person name="Henrissat B."/>
            <person name="Grigoriev I.V."/>
            <person name="Hibbett D."/>
            <person name="Nagy L.G."/>
            <person name="Martin F.M."/>
        </authorList>
    </citation>
    <scope>NUCLEOTIDE SEQUENCE</scope>
    <source>
        <strain evidence="1">UH-Tt-Lm1</strain>
    </source>
</reference>
<dbReference type="EMBL" id="WIUZ02000001">
    <property type="protein sequence ID" value="KAF9793477.1"/>
    <property type="molecule type" value="Genomic_DNA"/>
</dbReference>
<proteinExistence type="predicted"/>
<gene>
    <name evidence="1" type="ORF">BJ322DRAFT_131400</name>
</gene>
<protein>
    <submittedName>
        <fullName evidence="1">Uncharacterized protein</fullName>
    </submittedName>
</protein>
<dbReference type="OrthoDB" id="3246257at2759"/>
<dbReference type="Proteomes" id="UP000736335">
    <property type="component" value="Unassembled WGS sequence"/>
</dbReference>
<sequence>MIENAMALGPLCTDEFTDRGLAPTDPSHFRAIYLRVGSVPCSEGRHSPPYLLGSCTPRRKLNVSAESGVQFASLTDTVTTTNKACLIAYPHPDIPPAKSILHIEFGPLTSGIGLLERFINLFSSTEIQFADPATPFANAQKTADLLGDNAFLVEQLDFGHASLA</sequence>